<dbReference type="Pfam" id="PF00840">
    <property type="entry name" value="Glyco_hydro_7"/>
    <property type="match status" value="1"/>
</dbReference>
<keyword evidence="7" id="KW-0119">Carbohydrate metabolism</keyword>
<dbReference type="SUPFAM" id="SSF49899">
    <property type="entry name" value="Concanavalin A-like lectins/glucanases"/>
    <property type="match status" value="1"/>
</dbReference>
<dbReference type="AlphaFoldDB" id="A0AA39GJB2"/>
<comment type="catalytic activity">
    <reaction evidence="1">
        <text>Hydrolysis of (1-&gt;4)-beta-D-glucosidic linkages in cellulose and cellotetraose, releasing cellobiose from the non-reducing ends of the chains.</text>
        <dbReference type="EC" id="3.2.1.91"/>
    </reaction>
</comment>
<keyword evidence="6" id="KW-1015">Disulfide bond</keyword>
<evidence type="ECO:0000256" key="3">
    <source>
        <dbReference type="ARBA" id="ARBA00022729"/>
    </source>
</evidence>
<evidence type="ECO:0000256" key="2">
    <source>
        <dbReference type="ARBA" id="ARBA00006044"/>
    </source>
</evidence>
<evidence type="ECO:0000256" key="5">
    <source>
        <dbReference type="ARBA" id="ARBA00023001"/>
    </source>
</evidence>
<dbReference type="InterPro" id="IPR037019">
    <property type="entry name" value="Glyco_hydro_7_sf"/>
</dbReference>
<dbReference type="InterPro" id="IPR013320">
    <property type="entry name" value="ConA-like_dom_sf"/>
</dbReference>
<evidence type="ECO:0000313" key="12">
    <source>
        <dbReference type="EMBL" id="KAK0388420.1"/>
    </source>
</evidence>
<dbReference type="EMBL" id="JAPDFR010000003">
    <property type="protein sequence ID" value="KAK0388420.1"/>
    <property type="molecule type" value="Genomic_DNA"/>
</dbReference>
<sequence length="460" mass="48756">MQLQQPILLALLATLRVYAQKACTVSPEVAPSLTWSRCSEGGSCTSVNGGIVIDANWRWTHTVNGYDNCYTGNQWNSALCPDGATCAQNCCVDGADYANTYGITTTSDSVSIRLVTPNDSGANVGARVYLTEAGNNAYEMFSLLGNEFTVDVDSSQVACGLNGALYFISMDQDGGMARFPTNEAGAKYGTGYCDAQCARDLKWIDGTGNVAGWEGVGSEAPNVGIGDMGACCAEMDIWEANKAATAYTPHPCVDNAYHSCSGDGCGGTFSDDRYGGTCDADGCDFNPYRQGNQGFYGEGPGFTIDSSQPITVVTQFHTGSDGLLSEIRRIYVQNGRVIANSESVVPGNPGSSLTSEFCTTQKTAFDEEHNQFDDVGGMPHMGQALEQGMVLAFSLWTDAYANMLWLDATYPIGATGWGAERGPCPADNRSPTDLEANVPDATVTFSNIRFGPIGSTFNSS</sequence>
<keyword evidence="8 10" id="KW-0326">Glycosidase</keyword>
<dbReference type="GO" id="GO:0030245">
    <property type="term" value="P:cellulose catabolic process"/>
    <property type="evidence" value="ECO:0007669"/>
    <property type="project" value="UniProtKB-KW"/>
</dbReference>
<keyword evidence="4 10" id="KW-0378">Hydrolase</keyword>
<proteinExistence type="inferred from homology"/>
<reference evidence="12" key="1">
    <citation type="submission" date="2022-10" db="EMBL/GenBank/DDBJ databases">
        <title>Determination and structural analysis of whole genome sequence of Sarocladium strictum F4-1.</title>
        <authorList>
            <person name="Hu L."/>
            <person name="Jiang Y."/>
        </authorList>
    </citation>
    <scope>NUCLEOTIDE SEQUENCE</scope>
    <source>
        <strain evidence="12">F4-1</strain>
    </source>
</reference>
<keyword evidence="5 10" id="KW-0136">Cellulose degradation</keyword>
<dbReference type="CDD" id="cd07999">
    <property type="entry name" value="GH7_CBH_EG"/>
    <property type="match status" value="1"/>
</dbReference>
<dbReference type="GO" id="GO:0016162">
    <property type="term" value="F:cellulose 1,4-beta-cellobiosidase activity"/>
    <property type="evidence" value="ECO:0007669"/>
    <property type="project" value="UniProtKB-EC"/>
</dbReference>
<gene>
    <name evidence="12" type="ORF">NLU13_4664</name>
</gene>
<keyword evidence="3 11" id="KW-0732">Signal</keyword>
<evidence type="ECO:0000313" key="13">
    <source>
        <dbReference type="Proteomes" id="UP001175261"/>
    </source>
</evidence>
<dbReference type="Gene3D" id="2.70.100.10">
    <property type="entry name" value="Glycoside hydrolase, family 7, domain"/>
    <property type="match status" value="1"/>
</dbReference>
<dbReference type="InterPro" id="IPR001722">
    <property type="entry name" value="Glyco_hydro_7"/>
</dbReference>
<feature type="signal peptide" evidence="11">
    <location>
        <begin position="1"/>
        <end position="19"/>
    </location>
</feature>
<accession>A0AA39GJB2</accession>
<evidence type="ECO:0000256" key="4">
    <source>
        <dbReference type="ARBA" id="ARBA00022801"/>
    </source>
</evidence>
<keyword evidence="9 10" id="KW-0624">Polysaccharide degradation</keyword>
<comment type="similarity">
    <text evidence="2 10">Belongs to the glycosyl hydrolase 7 (cellulase C) family.</text>
</comment>
<organism evidence="12 13">
    <name type="scientific">Sarocladium strictum</name>
    <name type="common">Black bundle disease fungus</name>
    <name type="synonym">Acremonium strictum</name>
    <dbReference type="NCBI Taxonomy" id="5046"/>
    <lineage>
        <taxon>Eukaryota</taxon>
        <taxon>Fungi</taxon>
        <taxon>Dikarya</taxon>
        <taxon>Ascomycota</taxon>
        <taxon>Pezizomycotina</taxon>
        <taxon>Sordariomycetes</taxon>
        <taxon>Hypocreomycetidae</taxon>
        <taxon>Hypocreales</taxon>
        <taxon>Sarocladiaceae</taxon>
        <taxon>Sarocladium</taxon>
    </lineage>
</organism>
<dbReference type="Proteomes" id="UP001175261">
    <property type="component" value="Unassembled WGS sequence"/>
</dbReference>
<evidence type="ECO:0000256" key="8">
    <source>
        <dbReference type="ARBA" id="ARBA00023295"/>
    </source>
</evidence>
<feature type="chain" id="PRO_5041286219" description="Glucanase" evidence="11">
    <location>
        <begin position="20"/>
        <end position="460"/>
    </location>
</feature>
<name>A0AA39GJB2_SARSR</name>
<dbReference type="FunFam" id="2.70.100.10:FF:000001">
    <property type="entry name" value="Glucanase"/>
    <property type="match status" value="1"/>
</dbReference>
<evidence type="ECO:0000256" key="9">
    <source>
        <dbReference type="ARBA" id="ARBA00023326"/>
    </source>
</evidence>
<comment type="caution">
    <text evidence="12">The sequence shown here is derived from an EMBL/GenBank/DDBJ whole genome shotgun (WGS) entry which is preliminary data.</text>
</comment>
<keyword evidence="13" id="KW-1185">Reference proteome</keyword>
<dbReference type="PRINTS" id="PR00734">
    <property type="entry name" value="GLHYDRLASE7"/>
</dbReference>
<evidence type="ECO:0000256" key="6">
    <source>
        <dbReference type="ARBA" id="ARBA00023157"/>
    </source>
</evidence>
<evidence type="ECO:0000256" key="7">
    <source>
        <dbReference type="ARBA" id="ARBA00023277"/>
    </source>
</evidence>
<dbReference type="EC" id="3.2.1.-" evidence="10"/>
<evidence type="ECO:0000256" key="10">
    <source>
        <dbReference type="RuleBase" id="RU361164"/>
    </source>
</evidence>
<evidence type="ECO:0000256" key="1">
    <source>
        <dbReference type="ARBA" id="ARBA00001641"/>
    </source>
</evidence>
<evidence type="ECO:0000256" key="11">
    <source>
        <dbReference type="SAM" id="SignalP"/>
    </source>
</evidence>
<protein>
    <recommendedName>
        <fullName evidence="10">Glucanase</fullName>
        <ecNumber evidence="10">3.2.1.-</ecNumber>
    </recommendedName>
</protein>
<dbReference type="PANTHER" id="PTHR33753:SF2">
    <property type="entry name" value="GLYCOSIDE HYDROLASE FAMILY 7 PROTEIN"/>
    <property type="match status" value="1"/>
</dbReference>
<dbReference type="PANTHER" id="PTHR33753">
    <property type="entry name" value="1,4-BETA-D-GLUCAN CELLOBIOHYDROLASE B"/>
    <property type="match status" value="1"/>
</dbReference>